<dbReference type="FunFam" id="3.30.1140.40:FF:000003">
    <property type="entry name" value="tctex1 domain-containing protein 2"/>
    <property type="match status" value="1"/>
</dbReference>
<proteinExistence type="inferred from homology"/>
<name>A0A1Y1IHK2_KLENI</name>
<dbReference type="GO" id="GO:0005868">
    <property type="term" value="C:cytoplasmic dynein complex"/>
    <property type="evidence" value="ECO:0000318"/>
    <property type="project" value="GO_Central"/>
</dbReference>
<sequence length="135" mass="15167">MQDEDAASPEMSPVASTSAADYPIEPEFSKRFRPAKARTIMSQVLRSKLTGVQYHADNTSGWTTEIADEIKTKLKGLGLERYKFVVQVVIGEQRGEGVRMGCRCFWDTNTDNYAEETFLSETIFCVATAFGVYLY</sequence>
<dbReference type="Pfam" id="PF03645">
    <property type="entry name" value="Tctex-1"/>
    <property type="match status" value="1"/>
</dbReference>
<comment type="similarity">
    <text evidence="1">Belongs to the dynein light chain Tctex-type family.</text>
</comment>
<dbReference type="InterPro" id="IPR005334">
    <property type="entry name" value="Tctex-1-like"/>
</dbReference>
<protein>
    <recommendedName>
        <fullName evidence="5">Tctex1 domain-containing protein 2</fullName>
    </recommendedName>
</protein>
<dbReference type="Proteomes" id="UP000054558">
    <property type="component" value="Unassembled WGS sequence"/>
</dbReference>
<dbReference type="CDD" id="cd21459">
    <property type="entry name" value="DLC-like_TCTEX1D2"/>
    <property type="match status" value="1"/>
</dbReference>
<accession>A0A1Y1IHK2</accession>
<reference evidence="3 4" key="1">
    <citation type="journal article" date="2014" name="Nat. Commun.">
        <title>Klebsormidium flaccidum genome reveals primary factors for plant terrestrial adaptation.</title>
        <authorList>
            <person name="Hori K."/>
            <person name="Maruyama F."/>
            <person name="Fujisawa T."/>
            <person name="Togashi T."/>
            <person name="Yamamoto N."/>
            <person name="Seo M."/>
            <person name="Sato S."/>
            <person name="Yamada T."/>
            <person name="Mori H."/>
            <person name="Tajima N."/>
            <person name="Moriyama T."/>
            <person name="Ikeuchi M."/>
            <person name="Watanabe M."/>
            <person name="Wada H."/>
            <person name="Kobayashi K."/>
            <person name="Saito M."/>
            <person name="Masuda T."/>
            <person name="Sasaki-Sekimoto Y."/>
            <person name="Mashiguchi K."/>
            <person name="Awai K."/>
            <person name="Shimojima M."/>
            <person name="Masuda S."/>
            <person name="Iwai M."/>
            <person name="Nobusawa T."/>
            <person name="Narise T."/>
            <person name="Kondo S."/>
            <person name="Saito H."/>
            <person name="Sato R."/>
            <person name="Murakawa M."/>
            <person name="Ihara Y."/>
            <person name="Oshima-Yamada Y."/>
            <person name="Ohtaka K."/>
            <person name="Satoh M."/>
            <person name="Sonobe K."/>
            <person name="Ishii M."/>
            <person name="Ohtani R."/>
            <person name="Kanamori-Sato M."/>
            <person name="Honoki R."/>
            <person name="Miyazaki D."/>
            <person name="Mochizuki H."/>
            <person name="Umetsu J."/>
            <person name="Higashi K."/>
            <person name="Shibata D."/>
            <person name="Kamiya Y."/>
            <person name="Sato N."/>
            <person name="Nakamura Y."/>
            <person name="Tabata S."/>
            <person name="Ida S."/>
            <person name="Kurokawa K."/>
            <person name="Ohta H."/>
        </authorList>
    </citation>
    <scope>NUCLEOTIDE SEQUENCE [LARGE SCALE GENOMIC DNA]</scope>
    <source>
        <strain evidence="3 4">NIES-2285</strain>
    </source>
</reference>
<dbReference type="OrthoDB" id="10260741at2759"/>
<dbReference type="GO" id="GO:0045505">
    <property type="term" value="F:dynein intermediate chain binding"/>
    <property type="evidence" value="ECO:0000318"/>
    <property type="project" value="GO_Central"/>
</dbReference>
<dbReference type="GO" id="GO:0007018">
    <property type="term" value="P:microtubule-based movement"/>
    <property type="evidence" value="ECO:0000318"/>
    <property type="project" value="GO_Central"/>
</dbReference>
<evidence type="ECO:0000313" key="4">
    <source>
        <dbReference type="Proteomes" id="UP000054558"/>
    </source>
</evidence>
<dbReference type="PANTHER" id="PTHR21255">
    <property type="entry name" value="T-COMPLEX-ASSOCIATED-TESTIS-EXPRESSED 1/ DYNEIN LIGHT CHAIN"/>
    <property type="match status" value="1"/>
</dbReference>
<dbReference type="PANTHER" id="PTHR21255:SF67">
    <property type="entry name" value="TCTEX1 DOMAIN-CONTAINING PROTEIN 2"/>
    <property type="match status" value="1"/>
</dbReference>
<evidence type="ECO:0000313" key="3">
    <source>
        <dbReference type="EMBL" id="GAQ87618.1"/>
    </source>
</evidence>
<dbReference type="GO" id="GO:0005737">
    <property type="term" value="C:cytoplasm"/>
    <property type="evidence" value="ECO:0000318"/>
    <property type="project" value="GO_Central"/>
</dbReference>
<evidence type="ECO:0000256" key="1">
    <source>
        <dbReference type="ARBA" id="ARBA00005361"/>
    </source>
</evidence>
<gene>
    <name evidence="3" type="ORF">KFL_003650090</name>
</gene>
<dbReference type="OMA" id="YVIRPNF"/>
<dbReference type="AlphaFoldDB" id="A0A1Y1IHK2"/>
<evidence type="ECO:0000256" key="2">
    <source>
        <dbReference type="SAM" id="MobiDB-lite"/>
    </source>
</evidence>
<keyword evidence="4" id="KW-1185">Reference proteome</keyword>
<feature type="region of interest" description="Disordered" evidence="2">
    <location>
        <begin position="1"/>
        <end position="20"/>
    </location>
</feature>
<dbReference type="InterPro" id="IPR038586">
    <property type="entry name" value="Tctex-1-like_sf"/>
</dbReference>
<dbReference type="EMBL" id="DF237314">
    <property type="protein sequence ID" value="GAQ87618.1"/>
    <property type="molecule type" value="Genomic_DNA"/>
</dbReference>
<evidence type="ECO:0008006" key="5">
    <source>
        <dbReference type="Google" id="ProtNLM"/>
    </source>
</evidence>
<dbReference type="STRING" id="105231.A0A1Y1IHK2"/>
<dbReference type="Gene3D" id="3.30.1140.40">
    <property type="entry name" value="Tctex-1"/>
    <property type="match status" value="1"/>
</dbReference>
<organism evidence="3 4">
    <name type="scientific">Klebsormidium nitens</name>
    <name type="common">Green alga</name>
    <name type="synonym">Ulothrix nitens</name>
    <dbReference type="NCBI Taxonomy" id="105231"/>
    <lineage>
        <taxon>Eukaryota</taxon>
        <taxon>Viridiplantae</taxon>
        <taxon>Streptophyta</taxon>
        <taxon>Klebsormidiophyceae</taxon>
        <taxon>Klebsormidiales</taxon>
        <taxon>Klebsormidiaceae</taxon>
        <taxon>Klebsormidium</taxon>
    </lineage>
</organism>